<dbReference type="STRING" id="53345.LIU_12930"/>
<dbReference type="Pfam" id="PF11798">
    <property type="entry name" value="IMS_HHH"/>
    <property type="match status" value="1"/>
</dbReference>
<dbReference type="GO" id="GO:0006281">
    <property type="term" value="P:DNA repair"/>
    <property type="evidence" value="ECO:0007669"/>
    <property type="project" value="InterPro"/>
</dbReference>
<evidence type="ECO:0000259" key="6">
    <source>
        <dbReference type="PROSITE" id="PS50173"/>
    </source>
</evidence>
<dbReference type="CDD" id="cd01700">
    <property type="entry name" value="PolY_Pol_V_umuC"/>
    <property type="match status" value="1"/>
</dbReference>
<sequence length="463" mass="52379">MFKNQNPKFDYTKEPSRDILCIDCKSFYASVECVERNLDPLTAKLVVMSYPSDRLEERGSGLILASSPAAKKAYGITNISRARDLPFPYPRDLYIAPPRMAYYMKKNQQINAIYKTYADESNHHVYSVDESFLDVTNSLKLFKVKNAWDLAKIICEDVYQQTGIYTTVGIGDNPLLAKLALDNGAKDNPERIAEWRYEDVANKVWHIPSLIDFWGIGRRTAKRLNRMGITSIYDLAHSDYYRLKENMGVIGTQLFAHAWGIDRSFLGEKYVPKSKSIGNSQILNRDYTRQEEIEIVIKEMADQVGTRLRREHVKAQVVSLWVGFSLGYKDSQGKTGFHQQTTVEATNSSQRLAAVLLDLFHKHYRRQDIRSIGVNCSHLVHTDSLQLNLFDEPEVQVANAKIDFVVDKIRQKYGFRSIVHAHSLLEGGRAIARSSLVGGHAGGLAGIEGEGHASNEKGISRLQ</sequence>
<dbReference type="Gene3D" id="1.10.150.20">
    <property type="entry name" value="5' to 3' exonuclease, C-terminal subdomain"/>
    <property type="match status" value="1"/>
</dbReference>
<dbReference type="GO" id="GO:0042276">
    <property type="term" value="P:error-prone translesion synthesis"/>
    <property type="evidence" value="ECO:0007669"/>
    <property type="project" value="TreeGrafter"/>
</dbReference>
<evidence type="ECO:0000256" key="4">
    <source>
        <dbReference type="ARBA" id="ARBA00022705"/>
    </source>
</evidence>
<dbReference type="GO" id="GO:0003684">
    <property type="term" value="F:damaged DNA binding"/>
    <property type="evidence" value="ECO:0007669"/>
    <property type="project" value="InterPro"/>
</dbReference>
<dbReference type="InterPro" id="IPR043502">
    <property type="entry name" value="DNA/RNA_pol_sf"/>
</dbReference>
<organism evidence="7 8">
    <name type="scientific">Enterococcus durans</name>
    <dbReference type="NCBI Taxonomy" id="53345"/>
    <lineage>
        <taxon>Bacteria</taxon>
        <taxon>Bacillati</taxon>
        <taxon>Bacillota</taxon>
        <taxon>Bacilli</taxon>
        <taxon>Lactobacillales</taxon>
        <taxon>Enterococcaceae</taxon>
        <taxon>Enterococcus</taxon>
    </lineage>
</organism>
<dbReference type="InterPro" id="IPR036775">
    <property type="entry name" value="DNA_pol_Y-fam_lit_finger_sf"/>
</dbReference>
<dbReference type="RefSeq" id="WP_113846289.1">
    <property type="nucleotide sequence ID" value="NZ_JADPAK010000003.1"/>
</dbReference>
<evidence type="ECO:0000256" key="2">
    <source>
        <dbReference type="ARBA" id="ARBA00022457"/>
    </source>
</evidence>
<evidence type="ECO:0000256" key="5">
    <source>
        <dbReference type="ARBA" id="ARBA00022932"/>
    </source>
</evidence>
<dbReference type="Gene3D" id="3.30.70.270">
    <property type="match status" value="1"/>
</dbReference>
<protein>
    <submittedName>
        <fullName evidence="7">DNA directed DNA polymerase</fullName>
    </submittedName>
</protein>
<keyword evidence="5" id="KW-0239">DNA-directed DNA polymerase</keyword>
<dbReference type="PANTHER" id="PTHR11076">
    <property type="entry name" value="DNA REPAIR POLYMERASE UMUC / TRANSFERASE FAMILY MEMBER"/>
    <property type="match status" value="1"/>
</dbReference>
<dbReference type="InterPro" id="IPR024728">
    <property type="entry name" value="PolY_HhH_motif"/>
</dbReference>
<evidence type="ECO:0000313" key="7">
    <source>
        <dbReference type="EMBL" id="RCA10003.1"/>
    </source>
</evidence>
<dbReference type="Gene3D" id="3.40.1170.60">
    <property type="match status" value="1"/>
</dbReference>
<evidence type="ECO:0000256" key="3">
    <source>
        <dbReference type="ARBA" id="ARBA00022695"/>
    </source>
</evidence>
<dbReference type="InterPro" id="IPR043128">
    <property type="entry name" value="Rev_trsase/Diguanyl_cyclase"/>
</dbReference>
<gene>
    <name evidence="7" type="ORF">EA71_02507</name>
</gene>
<comment type="similarity">
    <text evidence="1">Belongs to the DNA polymerase type-Y family.</text>
</comment>
<dbReference type="InterPro" id="IPR017961">
    <property type="entry name" value="DNA_pol_Y-fam_little_finger"/>
</dbReference>
<evidence type="ECO:0000313" key="8">
    <source>
        <dbReference type="Proteomes" id="UP000252797"/>
    </source>
</evidence>
<keyword evidence="2" id="KW-0515">Mutator protein</keyword>
<reference evidence="7 8" key="1">
    <citation type="submission" date="2015-06" db="EMBL/GenBank/DDBJ databases">
        <title>The Genome Sequence of Enterococcus durans 4EA1.</title>
        <authorList>
            <consortium name="The Broad Institute Genomics Platform"/>
            <consortium name="The Broad Institute Genome Sequencing Center for Infectious Disease"/>
            <person name="Earl A.M."/>
            <person name="Van Tyne D."/>
            <person name="Lebreton F."/>
            <person name="Saavedra J.T."/>
            <person name="Gilmore M.S."/>
            <person name="Manson Mcguire A."/>
            <person name="Clock S."/>
            <person name="Crupain M."/>
            <person name="Rangan U."/>
            <person name="Young S."/>
            <person name="Abouelleil A."/>
            <person name="Cao P."/>
            <person name="Chapman S.B."/>
            <person name="Griggs A."/>
            <person name="Priest M."/>
            <person name="Shea T."/>
            <person name="Wortman J."/>
            <person name="Nusbaum C."/>
            <person name="Birren B."/>
        </authorList>
    </citation>
    <scope>NUCLEOTIDE SEQUENCE [LARGE SCALE GENOMIC DNA]</scope>
    <source>
        <strain evidence="7 8">4EA1</strain>
    </source>
</reference>
<dbReference type="Pfam" id="PF00817">
    <property type="entry name" value="IMS"/>
    <property type="match status" value="1"/>
</dbReference>
<keyword evidence="3" id="KW-0548">Nucleotidyltransferase</keyword>
<name>A0A367CEK6_9ENTE</name>
<dbReference type="PROSITE" id="PS50173">
    <property type="entry name" value="UMUC"/>
    <property type="match status" value="1"/>
</dbReference>
<dbReference type="Gene3D" id="3.30.1490.100">
    <property type="entry name" value="DNA polymerase, Y-family, little finger domain"/>
    <property type="match status" value="1"/>
</dbReference>
<dbReference type="PANTHER" id="PTHR11076:SF35">
    <property type="entry name" value="DNA REPAIR PROTEIN HOMOLOG YOBH"/>
    <property type="match status" value="1"/>
</dbReference>
<dbReference type="GO" id="GO:0005829">
    <property type="term" value="C:cytosol"/>
    <property type="evidence" value="ECO:0007669"/>
    <property type="project" value="TreeGrafter"/>
</dbReference>
<dbReference type="GO" id="GO:0006260">
    <property type="term" value="P:DNA replication"/>
    <property type="evidence" value="ECO:0007669"/>
    <property type="project" value="UniProtKB-KW"/>
</dbReference>
<dbReference type="SUPFAM" id="SSF100879">
    <property type="entry name" value="Lesion bypass DNA polymerase (Y-family), little finger domain"/>
    <property type="match status" value="1"/>
</dbReference>
<dbReference type="AlphaFoldDB" id="A0A367CEK6"/>
<evidence type="ECO:0000256" key="1">
    <source>
        <dbReference type="ARBA" id="ARBA00010945"/>
    </source>
</evidence>
<dbReference type="EMBL" id="LEPB01000005">
    <property type="protein sequence ID" value="RCA10003.1"/>
    <property type="molecule type" value="Genomic_DNA"/>
</dbReference>
<dbReference type="SUPFAM" id="SSF56672">
    <property type="entry name" value="DNA/RNA polymerases"/>
    <property type="match status" value="1"/>
</dbReference>
<proteinExistence type="inferred from homology"/>
<dbReference type="Proteomes" id="UP000252797">
    <property type="component" value="Unassembled WGS sequence"/>
</dbReference>
<keyword evidence="4" id="KW-0235">DNA replication</keyword>
<dbReference type="GO" id="GO:0003887">
    <property type="term" value="F:DNA-directed DNA polymerase activity"/>
    <property type="evidence" value="ECO:0007669"/>
    <property type="project" value="UniProtKB-KW"/>
</dbReference>
<keyword evidence="5" id="KW-0808">Transferase</keyword>
<comment type="caution">
    <text evidence="7">The sequence shown here is derived from an EMBL/GenBank/DDBJ whole genome shotgun (WGS) entry which is preliminary data.</text>
</comment>
<dbReference type="InterPro" id="IPR001126">
    <property type="entry name" value="UmuC"/>
</dbReference>
<dbReference type="InterPro" id="IPR050116">
    <property type="entry name" value="DNA_polymerase-Y"/>
</dbReference>
<dbReference type="Pfam" id="PF11799">
    <property type="entry name" value="IMS_C"/>
    <property type="match status" value="1"/>
</dbReference>
<accession>A0A367CEK6</accession>
<feature type="domain" description="UmuC" evidence="6">
    <location>
        <begin position="19"/>
        <end position="217"/>
    </location>
</feature>
<dbReference type="GO" id="GO:0009432">
    <property type="term" value="P:SOS response"/>
    <property type="evidence" value="ECO:0007669"/>
    <property type="project" value="TreeGrafter"/>
</dbReference>